<organism evidence="2 3">
    <name type="scientific">Frankia canadensis</name>
    <dbReference type="NCBI Taxonomy" id="1836972"/>
    <lineage>
        <taxon>Bacteria</taxon>
        <taxon>Bacillati</taxon>
        <taxon>Actinomycetota</taxon>
        <taxon>Actinomycetes</taxon>
        <taxon>Frankiales</taxon>
        <taxon>Frankiaceae</taxon>
        <taxon>Frankia</taxon>
    </lineage>
</organism>
<dbReference type="Proteomes" id="UP000234331">
    <property type="component" value="Unassembled WGS sequence"/>
</dbReference>
<sequence>MPAIKAFVMAGAVLCLMVLLSPTAYAAALGWTGGEGDVRGSADADQASRSIVGSVEAADPGRSPTRARETAAAVACHWQAGYAAADQLLKLRPESTHLIAIDRVEPDGSRSRLYARVCGDQIVTWQWLRTARVGDAVASVASEVRRRLPAPRGRFSPDLTVGAVARLPLWFAVPGQWSTVSVSAQVPGASVTVTATPTVLRFDPGDGSPSVSCAGPGPVFVPGMPEPSRPPACSYTYRSASTVAPDGQAWPATLAVDWTVTWAASNGDHGDLAGLTTKTQVPVVVREIEAVERAGR</sequence>
<evidence type="ECO:0000313" key="2">
    <source>
        <dbReference type="EMBL" id="SNQ51687.1"/>
    </source>
</evidence>
<dbReference type="OrthoDB" id="3213889at2"/>
<feature type="signal peptide" evidence="1">
    <location>
        <begin position="1"/>
        <end position="26"/>
    </location>
</feature>
<evidence type="ECO:0000313" key="3">
    <source>
        <dbReference type="Proteomes" id="UP000234331"/>
    </source>
</evidence>
<proteinExistence type="predicted"/>
<evidence type="ECO:0000256" key="1">
    <source>
        <dbReference type="SAM" id="SignalP"/>
    </source>
</evidence>
<reference evidence="2 3" key="1">
    <citation type="submission" date="2017-06" db="EMBL/GenBank/DDBJ databases">
        <authorList>
            <person name="Kim H.J."/>
            <person name="Triplett B.A."/>
        </authorList>
    </citation>
    <scope>NUCLEOTIDE SEQUENCE [LARGE SCALE GENOMIC DNA]</scope>
    <source>
        <strain evidence="2">FRACA_ARgP5</strain>
    </source>
</reference>
<accession>A0A2I2L1E5</accession>
<dbReference type="CDD" id="cd00027">
    <property type="entry name" value="BRCT"/>
    <property type="match status" value="1"/>
</dbReference>
<name>A0A2I2L1E5_9ACTN</name>
<dbReference type="AlphaFoldDB" id="A0A2I2L1E5"/>
<evidence type="ECO:0008006" key="4">
    <source>
        <dbReference type="Google" id="ProtNLM"/>
    </source>
</evidence>
<protein>
    <recommendedName>
        <fullName evidence="4">ATP/GTP-binding protein</fullName>
    </recommendedName>
</protein>
<keyword evidence="3" id="KW-1185">Reference proteome</keyword>
<gene>
    <name evidence="2" type="ORF">FRACA_790007</name>
</gene>
<feature type="chain" id="PRO_5014132408" description="ATP/GTP-binding protein" evidence="1">
    <location>
        <begin position="27"/>
        <end position="296"/>
    </location>
</feature>
<dbReference type="EMBL" id="FZMO01000546">
    <property type="protein sequence ID" value="SNQ51687.1"/>
    <property type="molecule type" value="Genomic_DNA"/>
</dbReference>
<keyword evidence="1" id="KW-0732">Signal</keyword>